<evidence type="ECO:0000313" key="3">
    <source>
        <dbReference type="EMBL" id="TWT77439.1"/>
    </source>
</evidence>
<dbReference type="AlphaFoldDB" id="A0A5C5YRD1"/>
<dbReference type="PANTHER" id="PTHR43682">
    <property type="entry name" value="LACTATE UTILIZATION PROTEIN C"/>
    <property type="match status" value="1"/>
</dbReference>
<accession>A0A5C5YRD1</accession>
<name>A0A5C5YRD1_9BACT</name>
<organism evidence="3 4">
    <name type="scientific">Posidoniimonas polymericola</name>
    <dbReference type="NCBI Taxonomy" id="2528002"/>
    <lineage>
        <taxon>Bacteria</taxon>
        <taxon>Pseudomonadati</taxon>
        <taxon>Planctomycetota</taxon>
        <taxon>Planctomycetia</taxon>
        <taxon>Pirellulales</taxon>
        <taxon>Lacipirellulaceae</taxon>
        <taxon>Posidoniimonas</taxon>
    </lineage>
</organism>
<keyword evidence="4" id="KW-1185">Reference proteome</keyword>
<evidence type="ECO:0000313" key="4">
    <source>
        <dbReference type="Proteomes" id="UP000318478"/>
    </source>
</evidence>
<comment type="caution">
    <text evidence="3">The sequence shown here is derived from an EMBL/GenBank/DDBJ whole genome shotgun (WGS) entry which is preliminary data.</text>
</comment>
<evidence type="ECO:0000259" key="2">
    <source>
        <dbReference type="Pfam" id="PF02589"/>
    </source>
</evidence>
<sequence length="223" mass="23678">MSDHREAILGRVREALRRPTDPHVRSTSAPATSEPRAWLPAGGDTHDDRVALFAEWSDKLKTSFITVADESQAAGELARIAAEEGWTSVGVHTDPLVQACTGQLTVSQLSTDGGYDPAELEKCDAGITACDALVAQTGSVVLTTASAGGRALSVLPPHHVAIARRDQLLPDLPSAYELLRQRYAAAWPSFMTIISGPSRTGDIERILVLGAHGPKKLTVILVG</sequence>
<reference evidence="3 4" key="1">
    <citation type="submission" date="2019-02" db="EMBL/GenBank/DDBJ databases">
        <title>Deep-cultivation of Planctomycetes and their phenomic and genomic characterization uncovers novel biology.</title>
        <authorList>
            <person name="Wiegand S."/>
            <person name="Jogler M."/>
            <person name="Boedeker C."/>
            <person name="Pinto D."/>
            <person name="Vollmers J."/>
            <person name="Rivas-Marin E."/>
            <person name="Kohn T."/>
            <person name="Peeters S.H."/>
            <person name="Heuer A."/>
            <person name="Rast P."/>
            <person name="Oberbeckmann S."/>
            <person name="Bunk B."/>
            <person name="Jeske O."/>
            <person name="Meyerdierks A."/>
            <person name="Storesund J.E."/>
            <person name="Kallscheuer N."/>
            <person name="Luecker S."/>
            <person name="Lage O.M."/>
            <person name="Pohl T."/>
            <person name="Merkel B.J."/>
            <person name="Hornburger P."/>
            <person name="Mueller R.-W."/>
            <person name="Bruemmer F."/>
            <person name="Labrenz M."/>
            <person name="Spormann A.M."/>
            <person name="Op Den Camp H."/>
            <person name="Overmann J."/>
            <person name="Amann R."/>
            <person name="Jetten M.S.M."/>
            <person name="Mascher T."/>
            <person name="Medema M.H."/>
            <person name="Devos D.P."/>
            <person name="Kaster A.-K."/>
            <person name="Ovreas L."/>
            <person name="Rohde M."/>
            <person name="Galperin M.Y."/>
            <person name="Jogler C."/>
        </authorList>
    </citation>
    <scope>NUCLEOTIDE SEQUENCE [LARGE SCALE GENOMIC DNA]</scope>
    <source>
        <strain evidence="3 4">Pla123a</strain>
    </source>
</reference>
<feature type="domain" description="LUD" evidence="2">
    <location>
        <begin position="119"/>
        <end position="222"/>
    </location>
</feature>
<proteinExistence type="predicted"/>
<dbReference type="SUPFAM" id="SSF100950">
    <property type="entry name" value="NagB/RpiA/CoA transferase-like"/>
    <property type="match status" value="1"/>
</dbReference>
<dbReference type="InterPro" id="IPR003741">
    <property type="entry name" value="LUD_dom"/>
</dbReference>
<evidence type="ECO:0000256" key="1">
    <source>
        <dbReference type="SAM" id="MobiDB-lite"/>
    </source>
</evidence>
<dbReference type="InterPro" id="IPR037171">
    <property type="entry name" value="NagB/RpiA_transferase-like"/>
</dbReference>
<dbReference type="PANTHER" id="PTHR43682:SF1">
    <property type="entry name" value="LACTATE UTILIZATION PROTEIN C"/>
    <property type="match status" value="1"/>
</dbReference>
<protein>
    <submittedName>
        <fullName evidence="3">Lactate utilization protein C</fullName>
    </submittedName>
</protein>
<dbReference type="RefSeq" id="WP_197527851.1">
    <property type="nucleotide sequence ID" value="NZ_SJPO01000004.1"/>
</dbReference>
<dbReference type="Gene3D" id="3.40.50.10420">
    <property type="entry name" value="NagB/RpiA/CoA transferase-like"/>
    <property type="match status" value="1"/>
</dbReference>
<gene>
    <name evidence="3" type="primary">lutC</name>
    <name evidence="3" type="ORF">Pla123a_21000</name>
</gene>
<dbReference type="EMBL" id="SJPO01000004">
    <property type="protein sequence ID" value="TWT77439.1"/>
    <property type="molecule type" value="Genomic_DNA"/>
</dbReference>
<feature type="region of interest" description="Disordered" evidence="1">
    <location>
        <begin position="9"/>
        <end position="44"/>
    </location>
</feature>
<feature type="compositionally biased region" description="Basic and acidic residues" evidence="1">
    <location>
        <begin position="9"/>
        <end position="24"/>
    </location>
</feature>
<dbReference type="InterPro" id="IPR024185">
    <property type="entry name" value="FTHF_cligase-like_sf"/>
</dbReference>
<dbReference type="Pfam" id="PF02589">
    <property type="entry name" value="LUD_dom"/>
    <property type="match status" value="1"/>
</dbReference>
<dbReference type="Proteomes" id="UP000318478">
    <property type="component" value="Unassembled WGS sequence"/>
</dbReference>